<keyword evidence="1" id="KW-1133">Transmembrane helix</keyword>
<name>A0A8W4FK43_PIG</name>
<accession>A0A8W4FK43</accession>
<evidence type="ECO:0000256" key="1">
    <source>
        <dbReference type="SAM" id="Phobius"/>
    </source>
</evidence>
<keyword evidence="1" id="KW-0812">Transmembrane</keyword>
<evidence type="ECO:0000313" key="3">
    <source>
        <dbReference type="Proteomes" id="UP000008227"/>
    </source>
</evidence>
<reference evidence="2" key="3">
    <citation type="submission" date="2025-09" db="UniProtKB">
        <authorList>
            <consortium name="Ensembl"/>
        </authorList>
    </citation>
    <scope>IDENTIFICATION</scope>
</reference>
<feature type="transmembrane region" description="Helical" evidence="1">
    <location>
        <begin position="110"/>
        <end position="128"/>
    </location>
</feature>
<dbReference type="GeneTree" id="ENSGT01150000288885"/>
<evidence type="ECO:0000313" key="2">
    <source>
        <dbReference type="Ensembl" id="ENSSSCP00000079592.1"/>
    </source>
</evidence>
<dbReference type="Proteomes" id="UP000008227">
    <property type="component" value="Chromosome 5"/>
</dbReference>
<protein>
    <submittedName>
        <fullName evidence="2">Uncharacterized protein</fullName>
    </submittedName>
</protein>
<reference evidence="2" key="2">
    <citation type="submission" date="2025-08" db="UniProtKB">
        <authorList>
            <consortium name="Ensembl"/>
        </authorList>
    </citation>
    <scope>IDENTIFICATION</scope>
</reference>
<feature type="transmembrane region" description="Helical" evidence="1">
    <location>
        <begin position="56"/>
        <end position="79"/>
    </location>
</feature>
<dbReference type="Ensembl" id="ENSSSCT00000104016.1">
    <property type="protein sequence ID" value="ENSSSCP00000079592.1"/>
    <property type="gene ID" value="ENSSSCG00000052129.1"/>
</dbReference>
<keyword evidence="1" id="KW-0472">Membrane</keyword>
<proteinExistence type="predicted"/>
<feature type="transmembrane region" description="Helical" evidence="1">
    <location>
        <begin position="17"/>
        <end position="35"/>
    </location>
</feature>
<keyword evidence="3" id="KW-1185">Reference proteome</keyword>
<reference evidence="2" key="1">
    <citation type="journal article" date="2020" name="Gigascience">
        <title>An improved pig reference genome sequence to enable pig genetics and genomics research.</title>
        <authorList>
            <person name="Warr A."/>
            <person name="Affara N."/>
            <person name="Aken B."/>
            <person name="Beiki H."/>
            <person name="Bickhart D.M."/>
            <person name="Billis K."/>
            <person name="Chow W."/>
            <person name="Eory L."/>
            <person name="Finlayson H.A."/>
            <person name="Flicek P."/>
            <person name="Giron C.G."/>
            <person name="Griffin D.K."/>
            <person name="Hall R."/>
            <person name="Hannum G."/>
            <person name="Hourlier T."/>
            <person name="Howe K."/>
            <person name="Hume D.A."/>
            <person name="Izuogu O."/>
            <person name="Kim K."/>
            <person name="Koren S."/>
            <person name="Liu H."/>
            <person name="Manchanda N."/>
            <person name="Martin F.J."/>
            <person name="Nonneman D.J."/>
            <person name="O'Connor R.E."/>
            <person name="Phillippy A.M."/>
            <person name="Rohrer G.A."/>
            <person name="Rosen B.D."/>
            <person name="Rund L.A."/>
            <person name="Sargent C.A."/>
            <person name="Schook L.B."/>
            <person name="Schroeder S.G."/>
            <person name="Schwartz A.S."/>
            <person name="Skinner B.M."/>
            <person name="Talbot R."/>
            <person name="Tseng E."/>
            <person name="Tuggle C.K."/>
            <person name="Watson M."/>
            <person name="Smith T.P.L."/>
            <person name="Archibald A.L."/>
        </authorList>
    </citation>
    <scope>NUCLEOTIDE SEQUENCE [LARGE SCALE GENOMIC DNA]</scope>
    <source>
        <strain evidence="2">Duroc</strain>
    </source>
</reference>
<sequence>MSRSGIAGRYGSSVFSFLKNFHSVFCSGFISLYFHQQCRKVPFSQHPLQHLLFVDLLMVCTLADAMWCLILVLICIYLVISGVGHFLLCLLAVHMSSLEKCLFRSSAHFSIGWFVFLLLLLSFMRLFVYFGPEALVGCIVCHYFSHSVSCLFGFFMVSFAVQKLVSLIRSIYFCFYFY</sequence>
<dbReference type="AlphaFoldDB" id="A0A8W4FK43"/>
<organism evidence="2 3">
    <name type="scientific">Sus scrofa</name>
    <name type="common">Pig</name>
    <dbReference type="NCBI Taxonomy" id="9823"/>
    <lineage>
        <taxon>Eukaryota</taxon>
        <taxon>Metazoa</taxon>
        <taxon>Chordata</taxon>
        <taxon>Craniata</taxon>
        <taxon>Vertebrata</taxon>
        <taxon>Euteleostomi</taxon>
        <taxon>Mammalia</taxon>
        <taxon>Eutheria</taxon>
        <taxon>Laurasiatheria</taxon>
        <taxon>Artiodactyla</taxon>
        <taxon>Suina</taxon>
        <taxon>Suidae</taxon>
        <taxon>Sus</taxon>
    </lineage>
</organism>